<dbReference type="EMBL" id="JALHLF010000043">
    <property type="protein sequence ID" value="MCJ2183364.1"/>
    <property type="molecule type" value="Genomic_DNA"/>
</dbReference>
<gene>
    <name evidence="2" type="ORF">MTR62_11780</name>
</gene>
<evidence type="ECO:0000313" key="2">
    <source>
        <dbReference type="EMBL" id="MCJ2183364.1"/>
    </source>
</evidence>
<dbReference type="InterPro" id="IPR036156">
    <property type="entry name" value="Beta-gal/glucu_dom_sf"/>
</dbReference>
<dbReference type="Pfam" id="PF17753">
    <property type="entry name" value="Ig_mannosidase"/>
    <property type="match status" value="1"/>
</dbReference>
<dbReference type="InterPro" id="IPR041625">
    <property type="entry name" value="Beta-mannosidase_Ig"/>
</dbReference>
<comment type="caution">
    <text evidence="2">The sequence shown here is derived from an EMBL/GenBank/DDBJ whole genome shotgun (WGS) entry which is preliminary data.</text>
</comment>
<evidence type="ECO:0000259" key="1">
    <source>
        <dbReference type="Pfam" id="PF17753"/>
    </source>
</evidence>
<sequence length="50" mass="5126">MLDFGELDAHPSDNGFDLLPGESRRITVTAKADGSALAKALVVRTLAGGA</sequence>
<dbReference type="SUPFAM" id="SSF49303">
    <property type="entry name" value="beta-Galactosidase/glucuronidase domain"/>
    <property type="match status" value="1"/>
</dbReference>
<proteinExistence type="predicted"/>
<accession>A0ABT0BE92</accession>
<name>A0ABT0BE92_9SPHN</name>
<dbReference type="Gene3D" id="2.60.40.10">
    <property type="entry name" value="Immunoglobulins"/>
    <property type="match status" value="1"/>
</dbReference>
<feature type="domain" description="Beta-mannosidase Ig-fold" evidence="1">
    <location>
        <begin position="2"/>
        <end position="47"/>
    </location>
</feature>
<dbReference type="InterPro" id="IPR013783">
    <property type="entry name" value="Ig-like_fold"/>
</dbReference>
<protein>
    <recommendedName>
        <fullName evidence="1">Beta-mannosidase Ig-fold domain-containing protein</fullName>
    </recommendedName>
</protein>
<keyword evidence="3" id="KW-1185">Reference proteome</keyword>
<reference evidence="2" key="1">
    <citation type="submission" date="2022-03" db="EMBL/GenBank/DDBJ databases">
        <title>Identification of a novel bacterium isolated from mangrove sediments.</title>
        <authorList>
            <person name="Pan X."/>
        </authorList>
    </citation>
    <scope>NUCLEOTIDE SEQUENCE</scope>
    <source>
        <strain evidence="2">B1949</strain>
    </source>
</reference>
<organism evidence="2 3">
    <name type="scientific">Novosphingobium organovorum</name>
    <dbReference type="NCBI Taxonomy" id="2930092"/>
    <lineage>
        <taxon>Bacteria</taxon>
        <taxon>Pseudomonadati</taxon>
        <taxon>Pseudomonadota</taxon>
        <taxon>Alphaproteobacteria</taxon>
        <taxon>Sphingomonadales</taxon>
        <taxon>Sphingomonadaceae</taxon>
        <taxon>Novosphingobium</taxon>
    </lineage>
</organism>
<evidence type="ECO:0000313" key="3">
    <source>
        <dbReference type="Proteomes" id="UP001162881"/>
    </source>
</evidence>
<dbReference type="Proteomes" id="UP001162881">
    <property type="component" value="Unassembled WGS sequence"/>
</dbReference>